<accession>A0ABR4NZV6</accession>
<keyword evidence="2" id="KW-1185">Reference proteome</keyword>
<comment type="caution">
    <text evidence="1">The sequence shown here is derived from an EMBL/GenBank/DDBJ whole genome shotgun (WGS) entry which is preliminary data.</text>
</comment>
<evidence type="ECO:0000313" key="1">
    <source>
        <dbReference type="EMBL" id="KAL3234877.1"/>
    </source>
</evidence>
<dbReference type="PANTHER" id="PTHR28152">
    <property type="entry name" value="HYDROXYACYL-THIOESTER DEHYDRATASE TYPE 2, MITOCHONDRIAL"/>
    <property type="match status" value="1"/>
</dbReference>
<dbReference type="PANTHER" id="PTHR28152:SF1">
    <property type="entry name" value="HYDROXYACYL-THIOESTER DEHYDRATASE TYPE 2, MITOCHONDRIAL"/>
    <property type="match status" value="1"/>
</dbReference>
<dbReference type="EMBL" id="JBEVYD010000002">
    <property type="protein sequence ID" value="KAL3234877.1"/>
    <property type="molecule type" value="Genomic_DNA"/>
</dbReference>
<gene>
    <name evidence="1" type="ORF">RNJ44_02665</name>
</gene>
<dbReference type="Gene3D" id="3.10.129.10">
    <property type="entry name" value="Hotdog Thioesterase"/>
    <property type="match status" value="1"/>
</dbReference>
<proteinExistence type="predicted"/>
<protein>
    <submittedName>
        <fullName evidence="1">Hydroxyacyl-thioester dehydratase type 2, mitochondrial</fullName>
    </submittedName>
</protein>
<name>A0ABR4NZV6_9SACH</name>
<organism evidence="1 2">
    <name type="scientific">Nakaseomyces bracarensis</name>
    <dbReference type="NCBI Taxonomy" id="273131"/>
    <lineage>
        <taxon>Eukaryota</taxon>
        <taxon>Fungi</taxon>
        <taxon>Dikarya</taxon>
        <taxon>Ascomycota</taxon>
        <taxon>Saccharomycotina</taxon>
        <taxon>Saccharomycetes</taxon>
        <taxon>Saccharomycetales</taxon>
        <taxon>Saccharomycetaceae</taxon>
        <taxon>Nakaseomyces</taxon>
    </lineage>
</organism>
<sequence>MSWRSLKWVQRDYLNSNTLERFNLLFGNITHQDTCKQLQLGDHLLYMNPISRSLDPDGYYSYQAPHSLVPNAHMYTKRMWTHGEIEQQRPLSLEKHYNCTETIKYVKPMGTHSCFVCIERRVTDENNTPYVTELRTLKYTNSEVSQPSVPVSIPIPTSPTTIKFTDIDILQYCQLTNNPHRIHWDYRYARDEGHQDIVVPGPLLVQTMARLSKSIGKIKYKNIAPIYPEQELVVLSSTKTNSLWLASPTGQAYATIQLLSK</sequence>
<evidence type="ECO:0000313" key="2">
    <source>
        <dbReference type="Proteomes" id="UP001623330"/>
    </source>
</evidence>
<dbReference type="Proteomes" id="UP001623330">
    <property type="component" value="Unassembled WGS sequence"/>
</dbReference>
<dbReference type="SUPFAM" id="SSF54637">
    <property type="entry name" value="Thioesterase/thiol ester dehydrase-isomerase"/>
    <property type="match status" value="1"/>
</dbReference>
<dbReference type="InterPro" id="IPR029069">
    <property type="entry name" value="HotDog_dom_sf"/>
</dbReference>
<reference evidence="1 2" key="1">
    <citation type="submission" date="2024-05" db="EMBL/GenBank/DDBJ databases">
        <title>Long read based assembly of the Candida bracarensis genome reveals expanded adhesin content.</title>
        <authorList>
            <person name="Marcet-Houben M."/>
            <person name="Ksiezopolska E."/>
            <person name="Gabaldon T."/>
        </authorList>
    </citation>
    <scope>NUCLEOTIDE SEQUENCE [LARGE SCALE GENOMIC DNA]</scope>
    <source>
        <strain evidence="1 2">CBM6</strain>
    </source>
</reference>
<dbReference type="InterPro" id="IPR052741">
    <property type="entry name" value="Mitochondrial_HTD2"/>
</dbReference>